<keyword evidence="2" id="KW-1185">Reference proteome</keyword>
<proteinExistence type="predicted"/>
<dbReference type="KEGG" id="dba:Dbac_1526"/>
<sequence>MATYRNAQSYTERIQALNGIASDLGKAWGIDNVTVKIVPPNGKLGNVIAYTPNTLENGFFSSKFSTDYVICIPENSEILNEVMVTGDIVHVFTHEVTHMRQISIMNDQISGKKSDLGYLLVASNKMYVNPKEVYGLYASQPLENHANAVADNFLKNFADKGVVK</sequence>
<name>C7LTZ6_DESBD</name>
<organism evidence="1 2">
    <name type="scientific">Desulfomicrobium baculatum (strain DSM 4028 / VKM B-1378 / X)</name>
    <name type="common">Desulfovibrio baculatus</name>
    <dbReference type="NCBI Taxonomy" id="525897"/>
    <lineage>
        <taxon>Bacteria</taxon>
        <taxon>Pseudomonadati</taxon>
        <taxon>Thermodesulfobacteriota</taxon>
        <taxon>Desulfovibrionia</taxon>
        <taxon>Desulfovibrionales</taxon>
        <taxon>Desulfomicrobiaceae</taxon>
        <taxon>Desulfomicrobium</taxon>
    </lineage>
</organism>
<dbReference type="RefSeq" id="WP_015773710.1">
    <property type="nucleotide sequence ID" value="NC_013173.1"/>
</dbReference>
<accession>C7LTZ6</accession>
<gene>
    <name evidence="1" type="ordered locus">Dbac_1526</name>
</gene>
<protein>
    <submittedName>
        <fullName evidence="1">Uncharacterized protein</fullName>
    </submittedName>
</protein>
<dbReference type="STRING" id="525897.Dbac_1526"/>
<evidence type="ECO:0000313" key="1">
    <source>
        <dbReference type="EMBL" id="ACU89619.1"/>
    </source>
</evidence>
<dbReference type="Proteomes" id="UP000002216">
    <property type="component" value="Chromosome"/>
</dbReference>
<dbReference type="HOGENOM" id="CLU_1616341_0_0_7"/>
<dbReference type="AlphaFoldDB" id="C7LTZ6"/>
<evidence type="ECO:0000313" key="2">
    <source>
        <dbReference type="Proteomes" id="UP000002216"/>
    </source>
</evidence>
<dbReference type="EMBL" id="CP001629">
    <property type="protein sequence ID" value="ACU89619.1"/>
    <property type="molecule type" value="Genomic_DNA"/>
</dbReference>
<reference evidence="1 2" key="1">
    <citation type="journal article" date="2009" name="Stand. Genomic Sci.">
        <title>Complete genome sequence of Desulfomicrobium baculatum type strain (X).</title>
        <authorList>
            <person name="Copeland A."/>
            <person name="Spring S."/>
            <person name="Goker M."/>
            <person name="Schneider S."/>
            <person name="Lapidus A."/>
            <person name="Del Rio T.G."/>
            <person name="Tice H."/>
            <person name="Cheng J.F."/>
            <person name="Chen F."/>
            <person name="Nolan M."/>
            <person name="Bruce D."/>
            <person name="Goodwin L."/>
            <person name="Pitluck S."/>
            <person name="Ivanova N."/>
            <person name="Mavrommatis K."/>
            <person name="Ovchinnikova G."/>
            <person name="Pati A."/>
            <person name="Chen A."/>
            <person name="Palaniappan K."/>
            <person name="Land M."/>
            <person name="Hauser L."/>
            <person name="Chang Y.J."/>
            <person name="Jeffries C.C."/>
            <person name="Meincke L."/>
            <person name="Sims D."/>
            <person name="Brettin T."/>
            <person name="Detter J.C."/>
            <person name="Han C."/>
            <person name="Chain P."/>
            <person name="Bristow J."/>
            <person name="Eisen J.A."/>
            <person name="Markowitz V."/>
            <person name="Hugenholtz P."/>
            <person name="Kyrpides N.C."/>
            <person name="Klenk H.P."/>
            <person name="Lucas S."/>
        </authorList>
    </citation>
    <scope>NUCLEOTIDE SEQUENCE [LARGE SCALE GENOMIC DNA]</scope>
    <source>
        <strain evidence="2">DSM 4028 / VKM B-1378 / X</strain>
    </source>
</reference>
<dbReference type="eggNOG" id="COG3210">
    <property type="taxonomic scope" value="Bacteria"/>
</dbReference>